<keyword evidence="1" id="KW-0812">Transmembrane</keyword>
<dbReference type="InterPro" id="IPR032531">
    <property type="entry name" value="DUF4956"/>
</dbReference>
<sequence>MSTIALYALDVLAASVLAFGVYWPRHRRRDLVVAFLGINVGVLAVCALLATSAVTAGIGLGLFGVLSIIRLRSDELAQHEIAYYFAFLALALVGGLGFSPIWLAAGFLALIVGVMTAVDHPALLAAHRRQLLVLDRALTDERALRSHLEETLGADVTAFTVLKVDLVSDTTTVDVRFRVRSGRRSALAGTSAEALAAAPTAEGVDFPERERIPAVTR</sequence>
<evidence type="ECO:0000313" key="3">
    <source>
        <dbReference type="Proteomes" id="UP001203761"/>
    </source>
</evidence>
<accession>A0ABT0R032</accession>
<dbReference type="RefSeq" id="WP_249737355.1">
    <property type="nucleotide sequence ID" value="NZ_JAKNCJ010000002.1"/>
</dbReference>
<dbReference type="Proteomes" id="UP001203761">
    <property type="component" value="Unassembled WGS sequence"/>
</dbReference>
<dbReference type="EMBL" id="JAKNCJ010000002">
    <property type="protein sequence ID" value="MCL6423270.1"/>
    <property type="molecule type" value="Genomic_DNA"/>
</dbReference>
<gene>
    <name evidence="2" type="ORF">Bequi_07705</name>
</gene>
<proteinExistence type="predicted"/>
<comment type="caution">
    <text evidence="2">The sequence shown here is derived from an EMBL/GenBank/DDBJ whole genome shotgun (WGS) entry which is preliminary data.</text>
</comment>
<dbReference type="Pfam" id="PF16316">
    <property type="entry name" value="DUF4956"/>
    <property type="match status" value="1"/>
</dbReference>
<feature type="transmembrane region" description="Helical" evidence="1">
    <location>
        <begin position="81"/>
        <end position="101"/>
    </location>
</feature>
<organism evidence="2 3">
    <name type="scientific">Brachybacterium equifaecis</name>
    <dbReference type="NCBI Taxonomy" id="2910770"/>
    <lineage>
        <taxon>Bacteria</taxon>
        <taxon>Bacillati</taxon>
        <taxon>Actinomycetota</taxon>
        <taxon>Actinomycetes</taxon>
        <taxon>Micrococcales</taxon>
        <taxon>Dermabacteraceae</taxon>
        <taxon>Brachybacterium</taxon>
    </lineage>
</organism>
<evidence type="ECO:0000256" key="1">
    <source>
        <dbReference type="SAM" id="Phobius"/>
    </source>
</evidence>
<keyword evidence="1" id="KW-1133">Transmembrane helix</keyword>
<evidence type="ECO:0000313" key="2">
    <source>
        <dbReference type="EMBL" id="MCL6423270.1"/>
    </source>
</evidence>
<keyword evidence="1" id="KW-0472">Membrane</keyword>
<feature type="transmembrane region" description="Helical" evidence="1">
    <location>
        <begin position="42"/>
        <end position="69"/>
    </location>
</feature>
<reference evidence="2" key="1">
    <citation type="submission" date="2022-02" db="EMBL/GenBank/DDBJ databases">
        <authorList>
            <person name="Lee M."/>
            <person name="Kim S.-J."/>
            <person name="Jung M.-Y."/>
        </authorList>
    </citation>
    <scope>NUCLEOTIDE SEQUENCE</scope>
    <source>
        <strain evidence="2">JHP9</strain>
    </source>
</reference>
<keyword evidence="3" id="KW-1185">Reference proteome</keyword>
<name>A0ABT0R032_9MICO</name>
<protein>
    <submittedName>
        <fullName evidence="2">DUF4956 domain-containing protein</fullName>
    </submittedName>
</protein>